<evidence type="ECO:0000313" key="2">
    <source>
        <dbReference type="EMBL" id="QDZ15768.1"/>
    </source>
</evidence>
<dbReference type="EMBL" id="CP042305">
    <property type="protein sequence ID" value="QDZ15768.1"/>
    <property type="molecule type" value="Genomic_DNA"/>
</dbReference>
<evidence type="ECO:0000313" key="3">
    <source>
        <dbReference type="Proteomes" id="UP000320216"/>
    </source>
</evidence>
<sequence>MASLSISAEDFTAAGATPRAGLRVRLQVVGTFTVGDKTLSHTPWDMVTDATGAASTELPDSVAGLGVQVSIPVWAGFGFTIAGYPDEDLTITGVGDWVVDPRTLQPSTASLTAWEATLAQVQDLLSAENVAEVVDEYLAANPPAKGDTGPEGPAGPAGSTGPQGPTGPTGATGATGPQGPAGAAGSPTAYELRGTGSPYGVLTPASAGIYYTDTAATCGAVRWVSTGTTTTSWMIVVGDTGWRDISALAPGLWTIASGGRWLMRRVGSMVWQRIQNISSSATGLQGTLIPAGFQIDEKGDGGMFQATSSSGAATGAVQMYQAGAVYWWPSTGTVVRAPIQYTTADPWPTTLPGTAA</sequence>
<evidence type="ECO:0000256" key="1">
    <source>
        <dbReference type="SAM" id="MobiDB-lite"/>
    </source>
</evidence>
<dbReference type="Proteomes" id="UP000320216">
    <property type="component" value="Chromosome"/>
</dbReference>
<organism evidence="2 3">
    <name type="scientific">Humibacter ginsenosidimutans</name>
    <dbReference type="NCBI Taxonomy" id="2599293"/>
    <lineage>
        <taxon>Bacteria</taxon>
        <taxon>Bacillati</taxon>
        <taxon>Actinomycetota</taxon>
        <taxon>Actinomycetes</taxon>
        <taxon>Micrococcales</taxon>
        <taxon>Microbacteriaceae</taxon>
        <taxon>Humibacter</taxon>
    </lineage>
</organism>
<accession>A0A5B8M4X5</accession>
<feature type="compositionally biased region" description="Low complexity" evidence="1">
    <location>
        <begin position="150"/>
        <end position="189"/>
    </location>
</feature>
<dbReference type="KEGG" id="huw:FPZ11_14260"/>
<dbReference type="AlphaFoldDB" id="A0A5B8M4X5"/>
<gene>
    <name evidence="2" type="ORF">FPZ11_14260</name>
</gene>
<protein>
    <submittedName>
        <fullName evidence="2">Collagen-like protein</fullName>
    </submittedName>
</protein>
<dbReference type="RefSeq" id="WP_146321802.1">
    <property type="nucleotide sequence ID" value="NZ_CP042305.1"/>
</dbReference>
<reference evidence="2 3" key="1">
    <citation type="submission" date="2019-07" db="EMBL/GenBank/DDBJ databases">
        <title>Full genome sequence of Humibacter sp. WJ7-1.</title>
        <authorList>
            <person name="Im W.-T."/>
        </authorList>
    </citation>
    <scope>NUCLEOTIDE SEQUENCE [LARGE SCALE GENOMIC DNA]</scope>
    <source>
        <strain evidence="2 3">WJ7-1</strain>
    </source>
</reference>
<proteinExistence type="predicted"/>
<dbReference type="OrthoDB" id="5150390at2"/>
<name>A0A5B8M4X5_9MICO</name>
<keyword evidence="3" id="KW-1185">Reference proteome</keyword>
<dbReference type="InterPro" id="IPR008160">
    <property type="entry name" value="Collagen"/>
</dbReference>
<keyword evidence="2" id="KW-0176">Collagen</keyword>
<feature type="region of interest" description="Disordered" evidence="1">
    <location>
        <begin position="141"/>
        <end position="190"/>
    </location>
</feature>
<dbReference type="Pfam" id="PF01391">
    <property type="entry name" value="Collagen"/>
    <property type="match status" value="1"/>
</dbReference>